<dbReference type="Proteomes" id="UP001596303">
    <property type="component" value="Unassembled WGS sequence"/>
</dbReference>
<name>A0ABW1S500_9PROT</name>
<sequence>MLKDLIAHIASDSDMSRQQAETALGIVLNASERQGSAFSLRLFKIMPEAGELSAKAGEELGAATGVIARLIEQTPGGRMSVATSMIRNLQKAGLGHNQIAGLFPSISNYCEARFGLKGFAHLGDLLSEPRTEVDTADAVA</sequence>
<protein>
    <recommendedName>
        <fullName evidence="3">DUF2267 domain-containing protein</fullName>
    </recommendedName>
</protein>
<dbReference type="RefSeq" id="WP_377374487.1">
    <property type="nucleotide sequence ID" value="NZ_JBHSSW010000002.1"/>
</dbReference>
<accession>A0ABW1S500</accession>
<comment type="caution">
    <text evidence="1">The sequence shown here is derived from an EMBL/GenBank/DDBJ whole genome shotgun (WGS) entry which is preliminary data.</text>
</comment>
<dbReference type="EMBL" id="JBHSSW010000002">
    <property type="protein sequence ID" value="MFC6196711.1"/>
    <property type="molecule type" value="Genomic_DNA"/>
</dbReference>
<proteinExistence type="predicted"/>
<reference evidence="2" key="1">
    <citation type="journal article" date="2019" name="Int. J. Syst. Evol. Microbiol.">
        <title>The Global Catalogue of Microorganisms (GCM) 10K type strain sequencing project: providing services to taxonomists for standard genome sequencing and annotation.</title>
        <authorList>
            <consortium name="The Broad Institute Genomics Platform"/>
            <consortium name="The Broad Institute Genome Sequencing Center for Infectious Disease"/>
            <person name="Wu L."/>
            <person name="Ma J."/>
        </authorList>
    </citation>
    <scope>NUCLEOTIDE SEQUENCE [LARGE SCALE GENOMIC DNA]</scope>
    <source>
        <strain evidence="2">CGMCC-1.15741</strain>
    </source>
</reference>
<evidence type="ECO:0008006" key="3">
    <source>
        <dbReference type="Google" id="ProtNLM"/>
    </source>
</evidence>
<organism evidence="1 2">
    <name type="scientific">Ponticaulis profundi</name>
    <dbReference type="NCBI Taxonomy" id="2665222"/>
    <lineage>
        <taxon>Bacteria</taxon>
        <taxon>Pseudomonadati</taxon>
        <taxon>Pseudomonadota</taxon>
        <taxon>Alphaproteobacteria</taxon>
        <taxon>Hyphomonadales</taxon>
        <taxon>Hyphomonadaceae</taxon>
        <taxon>Ponticaulis</taxon>
    </lineage>
</organism>
<evidence type="ECO:0000313" key="2">
    <source>
        <dbReference type="Proteomes" id="UP001596303"/>
    </source>
</evidence>
<gene>
    <name evidence="1" type="ORF">ACFQDM_01400</name>
</gene>
<evidence type="ECO:0000313" key="1">
    <source>
        <dbReference type="EMBL" id="MFC6196711.1"/>
    </source>
</evidence>
<keyword evidence="2" id="KW-1185">Reference proteome</keyword>